<proteinExistence type="predicted"/>
<dbReference type="OrthoDB" id="3251668at2759"/>
<comment type="subcellular location">
    <subcellularLocation>
        <location evidence="1">Nucleus</location>
    </subcellularLocation>
</comment>
<evidence type="ECO:0000256" key="1">
    <source>
        <dbReference type="ARBA" id="ARBA00004123"/>
    </source>
</evidence>
<keyword evidence="4" id="KW-1185">Reference proteome</keyword>
<keyword evidence="2" id="KW-0539">Nucleus</keyword>
<protein>
    <submittedName>
        <fullName evidence="3">Uncharacterized protein</fullName>
    </submittedName>
</protein>
<evidence type="ECO:0000313" key="4">
    <source>
        <dbReference type="Proteomes" id="UP000191285"/>
    </source>
</evidence>
<accession>A0A1V6TSB6</accession>
<dbReference type="InterPro" id="IPR021858">
    <property type="entry name" value="Fun_TF"/>
</dbReference>
<dbReference type="Pfam" id="PF11951">
    <property type="entry name" value="Fungal_trans_2"/>
    <property type="match status" value="2"/>
</dbReference>
<sequence length="392" mass="43802">MNAVLALSGAQLEAHTDIGILKATLHARHQALKGCRALLHCMNSITNESGRDHTNGSLLEISGTNDILFALACCICLLLYEKIVGDGKANWMPHLAFLAQIFDQLEIPGNHKIMESINSGVQQKSTFDFIHHLFLYNDLLQSTAQISSTFSTFYLRPLTSCEVTYNIAQTPLGIIPAPSVQHDDVAKHGRFYYPYLIANISAGEEDISDACIDAWDGRLDWLPSLSSLSLGHFSVPTASGIWRTENTGDIQTANKVDPHQLIISIYRETAKVYLRQCLRRRQGYAAMSQVGLKLVDLACHATILISQLPHDSGYETALLWPIGIIGPELTFPKSNERRYLLDRLRALGQRFQMKHFERVREALVEGWNRADSRPSLNNLNGQRDNADIFLFG</sequence>
<gene>
    <name evidence="3" type="ORF">PENSTE_c003G00553</name>
</gene>
<dbReference type="PANTHER" id="PTHR37534:SF46">
    <property type="entry name" value="ZN(II)2CYS6 TRANSCRIPTION FACTOR (EUROFUNG)"/>
    <property type="match status" value="1"/>
</dbReference>
<reference evidence="4" key="1">
    <citation type="journal article" date="2017" name="Nat. Microbiol.">
        <title>Global analysis of biosynthetic gene clusters reveals vast potential of secondary metabolite production in Penicillium species.</title>
        <authorList>
            <person name="Nielsen J.C."/>
            <person name="Grijseels S."/>
            <person name="Prigent S."/>
            <person name="Ji B."/>
            <person name="Dainat J."/>
            <person name="Nielsen K.F."/>
            <person name="Frisvad J.C."/>
            <person name="Workman M."/>
            <person name="Nielsen J."/>
        </authorList>
    </citation>
    <scope>NUCLEOTIDE SEQUENCE [LARGE SCALE GENOMIC DNA]</scope>
    <source>
        <strain evidence="4">IBT 24891</strain>
    </source>
</reference>
<dbReference type="STRING" id="303698.A0A1V6TSB6"/>
<name>A0A1V6TSB6_9EURO</name>
<dbReference type="GO" id="GO:0005634">
    <property type="term" value="C:nucleus"/>
    <property type="evidence" value="ECO:0007669"/>
    <property type="project" value="UniProtKB-SubCell"/>
</dbReference>
<evidence type="ECO:0000256" key="2">
    <source>
        <dbReference type="ARBA" id="ARBA00023242"/>
    </source>
</evidence>
<comment type="caution">
    <text evidence="3">The sequence shown here is derived from an EMBL/GenBank/DDBJ whole genome shotgun (WGS) entry which is preliminary data.</text>
</comment>
<dbReference type="PANTHER" id="PTHR37534">
    <property type="entry name" value="TRANSCRIPTIONAL ACTIVATOR PROTEIN UGA3"/>
    <property type="match status" value="1"/>
</dbReference>
<evidence type="ECO:0000313" key="3">
    <source>
        <dbReference type="EMBL" id="OQE28729.1"/>
    </source>
</evidence>
<dbReference type="Proteomes" id="UP000191285">
    <property type="component" value="Unassembled WGS sequence"/>
</dbReference>
<dbReference type="AlphaFoldDB" id="A0A1V6TSB6"/>
<organism evidence="3 4">
    <name type="scientific">Penicillium steckii</name>
    <dbReference type="NCBI Taxonomy" id="303698"/>
    <lineage>
        <taxon>Eukaryota</taxon>
        <taxon>Fungi</taxon>
        <taxon>Dikarya</taxon>
        <taxon>Ascomycota</taxon>
        <taxon>Pezizomycotina</taxon>
        <taxon>Eurotiomycetes</taxon>
        <taxon>Eurotiomycetidae</taxon>
        <taxon>Eurotiales</taxon>
        <taxon>Aspergillaceae</taxon>
        <taxon>Penicillium</taxon>
    </lineage>
</organism>
<dbReference type="EMBL" id="MLKD01000003">
    <property type="protein sequence ID" value="OQE28729.1"/>
    <property type="molecule type" value="Genomic_DNA"/>
</dbReference>